<dbReference type="SMART" id="SM00369">
    <property type="entry name" value="LRR_TYP"/>
    <property type="match status" value="10"/>
</dbReference>
<proteinExistence type="predicted"/>
<feature type="transmembrane region" description="Helical" evidence="4">
    <location>
        <begin position="498"/>
        <end position="521"/>
    </location>
</feature>
<dbReference type="Pfam" id="PF13855">
    <property type="entry name" value="LRR_8"/>
    <property type="match status" value="2"/>
</dbReference>
<name>A0AAV6TMD1_9ARAC</name>
<dbReference type="GO" id="GO:0005886">
    <property type="term" value="C:plasma membrane"/>
    <property type="evidence" value="ECO:0007669"/>
    <property type="project" value="TreeGrafter"/>
</dbReference>
<dbReference type="InterPro" id="IPR032675">
    <property type="entry name" value="LRR_dom_sf"/>
</dbReference>
<feature type="signal peptide" evidence="5">
    <location>
        <begin position="1"/>
        <end position="17"/>
    </location>
</feature>
<keyword evidence="4" id="KW-0472">Membrane</keyword>
<dbReference type="InterPro" id="IPR050541">
    <property type="entry name" value="LRR_TM_domain-containing"/>
</dbReference>
<dbReference type="PRINTS" id="PR00019">
    <property type="entry name" value="LEURICHRPT"/>
</dbReference>
<accession>A0AAV6TMD1</accession>
<evidence type="ECO:0000256" key="5">
    <source>
        <dbReference type="SAM" id="SignalP"/>
    </source>
</evidence>
<keyword evidence="7" id="KW-1185">Reference proteome</keyword>
<dbReference type="InterPro" id="IPR001611">
    <property type="entry name" value="Leu-rich_rpt"/>
</dbReference>
<gene>
    <name evidence="6" type="ORF">JTE90_018529</name>
</gene>
<dbReference type="SUPFAM" id="SSF52058">
    <property type="entry name" value="L domain-like"/>
    <property type="match status" value="2"/>
</dbReference>
<dbReference type="PANTHER" id="PTHR24369:SF210">
    <property type="entry name" value="CHAOPTIN-RELATED"/>
    <property type="match status" value="1"/>
</dbReference>
<keyword evidence="4" id="KW-0812">Transmembrane</keyword>
<sequence length="583" mass="64391">MLLLLLLLVSAPLSSVGRCPAQCSCALRLGRKEVYCARGGLTRLPTPDIDPNTHSLEVVPAAGEPPNNLTLGRIFLKLTSLESIHIENSGIPAIGDASFWPGRRLRRLLLPKNKISFLRESDFSGLKGLKELDLSSNQISASPSAPFRHLPSLKILRLQDNNLQSLAPRFFYLLHQLEELDLSGNPLQSLAPEDVQDVGRLRVLRLARCGLRSPGLHPTAQQRVPLLEELDLRGNPRLRTLAPAEFRHLRRLARLRLDGCGLAAVPEGAFHGHAFQELGLSRNELTSLSEKAFLNCSTRLLDLSHNRLEWAGQDTTRPLGPALIELDLSHNALGAEALAALIRPLHQLDILRAAHLSRLDHLESGSFSSSLRLLDLSNNALSSLEGAGLPDSLEELDLRGNAFAHLTVNEVEALENLTSLRILRLGMNPFDCSGCVVAPLFHALNGSALSNCSEEEACPSCRLPPDVEGRQVRSLLPEELYCHMGSYDRHHLAHTSRVGLIVAVAIIVTIVCVIVGIVFVYRRHIAHYYTHEEEQRAWKGMYENPAHPLRCANDDKPTFIATPDKVDENIDDLRRPPPSSIMR</sequence>
<evidence type="ECO:0000256" key="3">
    <source>
        <dbReference type="ARBA" id="ARBA00022737"/>
    </source>
</evidence>
<dbReference type="SMART" id="SM00368">
    <property type="entry name" value="LRR_RI"/>
    <property type="match status" value="4"/>
</dbReference>
<organism evidence="6 7">
    <name type="scientific">Oedothorax gibbosus</name>
    <dbReference type="NCBI Taxonomy" id="931172"/>
    <lineage>
        <taxon>Eukaryota</taxon>
        <taxon>Metazoa</taxon>
        <taxon>Ecdysozoa</taxon>
        <taxon>Arthropoda</taxon>
        <taxon>Chelicerata</taxon>
        <taxon>Arachnida</taxon>
        <taxon>Araneae</taxon>
        <taxon>Araneomorphae</taxon>
        <taxon>Entelegynae</taxon>
        <taxon>Araneoidea</taxon>
        <taxon>Linyphiidae</taxon>
        <taxon>Erigoninae</taxon>
        <taxon>Oedothorax</taxon>
    </lineage>
</organism>
<keyword evidence="3" id="KW-0677">Repeat</keyword>
<dbReference type="PANTHER" id="PTHR24369">
    <property type="entry name" value="ANTIGEN BSP, PUTATIVE-RELATED"/>
    <property type="match status" value="1"/>
</dbReference>
<dbReference type="Pfam" id="PF00560">
    <property type="entry name" value="LRR_1"/>
    <property type="match status" value="1"/>
</dbReference>
<evidence type="ECO:0000256" key="1">
    <source>
        <dbReference type="ARBA" id="ARBA00022614"/>
    </source>
</evidence>
<evidence type="ECO:0000256" key="2">
    <source>
        <dbReference type="ARBA" id="ARBA00022729"/>
    </source>
</evidence>
<evidence type="ECO:0000256" key="4">
    <source>
        <dbReference type="SAM" id="Phobius"/>
    </source>
</evidence>
<evidence type="ECO:0000313" key="7">
    <source>
        <dbReference type="Proteomes" id="UP000827092"/>
    </source>
</evidence>
<evidence type="ECO:0000313" key="6">
    <source>
        <dbReference type="EMBL" id="KAG8172828.1"/>
    </source>
</evidence>
<dbReference type="InterPro" id="IPR003591">
    <property type="entry name" value="Leu-rich_rpt_typical-subtyp"/>
</dbReference>
<dbReference type="PROSITE" id="PS51450">
    <property type="entry name" value="LRR"/>
    <property type="match status" value="2"/>
</dbReference>
<dbReference type="EMBL" id="JAFNEN010002314">
    <property type="protein sequence ID" value="KAG8172828.1"/>
    <property type="molecule type" value="Genomic_DNA"/>
</dbReference>
<dbReference type="Gene3D" id="3.80.10.10">
    <property type="entry name" value="Ribonuclease Inhibitor"/>
    <property type="match status" value="2"/>
</dbReference>
<protein>
    <submittedName>
        <fullName evidence="6">Uncharacterized protein</fullName>
    </submittedName>
</protein>
<comment type="caution">
    <text evidence="6">The sequence shown here is derived from an EMBL/GenBank/DDBJ whole genome shotgun (WGS) entry which is preliminary data.</text>
</comment>
<feature type="chain" id="PRO_5043563352" evidence="5">
    <location>
        <begin position="18"/>
        <end position="583"/>
    </location>
</feature>
<dbReference type="Pfam" id="PF13516">
    <property type="entry name" value="LRR_6"/>
    <property type="match status" value="1"/>
</dbReference>
<keyword evidence="2 5" id="KW-0732">Signal</keyword>
<dbReference type="AlphaFoldDB" id="A0AAV6TMD1"/>
<keyword evidence="1" id="KW-0433">Leucine-rich repeat</keyword>
<keyword evidence="4" id="KW-1133">Transmembrane helix</keyword>
<reference evidence="6 7" key="1">
    <citation type="journal article" date="2022" name="Nat. Ecol. Evol.">
        <title>A masculinizing supergene underlies an exaggerated male reproductive morph in a spider.</title>
        <authorList>
            <person name="Hendrickx F."/>
            <person name="De Corte Z."/>
            <person name="Sonet G."/>
            <person name="Van Belleghem S.M."/>
            <person name="Kostlbacher S."/>
            <person name="Vangestel C."/>
        </authorList>
    </citation>
    <scope>NUCLEOTIDE SEQUENCE [LARGE SCALE GENOMIC DNA]</scope>
    <source>
        <strain evidence="6">W744_W776</strain>
    </source>
</reference>
<dbReference type="Proteomes" id="UP000827092">
    <property type="component" value="Unassembled WGS sequence"/>
</dbReference>